<evidence type="ECO:0000259" key="2">
    <source>
        <dbReference type="PROSITE" id="PS50011"/>
    </source>
</evidence>
<dbReference type="Gene3D" id="1.10.510.10">
    <property type="entry name" value="Transferase(Phosphotransferase) domain 1"/>
    <property type="match status" value="1"/>
</dbReference>
<name>A0A7J7NPQ2_9MAGN</name>
<keyword evidence="1" id="KW-0732">Signal</keyword>
<dbReference type="SMART" id="SM00220">
    <property type="entry name" value="S_TKc"/>
    <property type="match status" value="1"/>
</dbReference>
<dbReference type="PANTHER" id="PTHR47976">
    <property type="entry name" value="G-TYPE LECTIN S-RECEPTOR-LIKE SERINE/THREONINE-PROTEIN KINASE SD2-5"/>
    <property type="match status" value="1"/>
</dbReference>
<keyword evidence="4" id="KW-1185">Reference proteome</keyword>
<comment type="caution">
    <text evidence="3">The sequence shown here is derived from an EMBL/GenBank/DDBJ whole genome shotgun (WGS) entry which is preliminary data.</text>
</comment>
<dbReference type="Gene3D" id="3.30.200.20">
    <property type="entry name" value="Phosphorylase Kinase, domain 1"/>
    <property type="match status" value="1"/>
</dbReference>
<evidence type="ECO:0000313" key="3">
    <source>
        <dbReference type="EMBL" id="KAF6168954.1"/>
    </source>
</evidence>
<sequence length="221" mass="25528">MLGAVFKGKLDDGTWVAVKSIEGQENGKLVFRLEIFAIVSVDHAHLVCLCRYCLHIVETGGTFFIDYDFFRYGLLDNWIFSKDDDKIVGFLSWKQRYRVAIEVAKALSYLPHNCCQRILHVDIKLENIPLDMIFEQLPLDFGLSKLVSKDASRVVVEIRGTYVYKAPEWDSIHGISEKCDIFSYGQLLLDIFFTQKYAFLDQDGTDIYRRYSDGGNIQRQQ</sequence>
<dbReference type="OrthoDB" id="4062651at2759"/>
<dbReference type="EMBL" id="JACGCM010000671">
    <property type="protein sequence ID" value="KAF6168954.1"/>
    <property type="molecule type" value="Genomic_DNA"/>
</dbReference>
<dbReference type="InterPro" id="IPR000719">
    <property type="entry name" value="Prot_kinase_dom"/>
</dbReference>
<dbReference type="GO" id="GO:0005524">
    <property type="term" value="F:ATP binding"/>
    <property type="evidence" value="ECO:0007669"/>
    <property type="project" value="InterPro"/>
</dbReference>
<organism evidence="3 4">
    <name type="scientific">Kingdonia uniflora</name>
    <dbReference type="NCBI Taxonomy" id="39325"/>
    <lineage>
        <taxon>Eukaryota</taxon>
        <taxon>Viridiplantae</taxon>
        <taxon>Streptophyta</taxon>
        <taxon>Embryophyta</taxon>
        <taxon>Tracheophyta</taxon>
        <taxon>Spermatophyta</taxon>
        <taxon>Magnoliopsida</taxon>
        <taxon>Ranunculales</taxon>
        <taxon>Circaeasteraceae</taxon>
        <taxon>Kingdonia</taxon>
    </lineage>
</organism>
<dbReference type="InterPro" id="IPR051343">
    <property type="entry name" value="G-type_lectin_kinases/EP1-like"/>
</dbReference>
<gene>
    <name evidence="3" type="ORF">GIB67_038451</name>
</gene>
<proteinExistence type="predicted"/>
<protein>
    <recommendedName>
        <fullName evidence="2">Protein kinase domain-containing protein</fullName>
    </recommendedName>
</protein>
<dbReference type="Proteomes" id="UP000541444">
    <property type="component" value="Unassembled WGS sequence"/>
</dbReference>
<dbReference type="SUPFAM" id="SSF56112">
    <property type="entry name" value="Protein kinase-like (PK-like)"/>
    <property type="match status" value="1"/>
</dbReference>
<dbReference type="GO" id="GO:0004672">
    <property type="term" value="F:protein kinase activity"/>
    <property type="evidence" value="ECO:0007669"/>
    <property type="project" value="InterPro"/>
</dbReference>
<reference evidence="3 4" key="1">
    <citation type="journal article" date="2020" name="IScience">
        <title>Genome Sequencing of the Endangered Kingdonia uniflora (Circaeasteraceae, Ranunculales) Reveals Potential Mechanisms of Evolutionary Specialization.</title>
        <authorList>
            <person name="Sun Y."/>
            <person name="Deng T."/>
            <person name="Zhang A."/>
            <person name="Moore M.J."/>
            <person name="Landis J.B."/>
            <person name="Lin N."/>
            <person name="Zhang H."/>
            <person name="Zhang X."/>
            <person name="Huang J."/>
            <person name="Zhang X."/>
            <person name="Sun H."/>
            <person name="Wang H."/>
        </authorList>
    </citation>
    <scope>NUCLEOTIDE SEQUENCE [LARGE SCALE GENOMIC DNA]</scope>
    <source>
        <strain evidence="3">TB1705</strain>
        <tissue evidence="3">Leaf</tissue>
    </source>
</reference>
<dbReference type="AlphaFoldDB" id="A0A7J7NPQ2"/>
<dbReference type="PROSITE" id="PS50011">
    <property type="entry name" value="PROTEIN_KINASE_DOM"/>
    <property type="match status" value="1"/>
</dbReference>
<evidence type="ECO:0000256" key="1">
    <source>
        <dbReference type="ARBA" id="ARBA00022729"/>
    </source>
</evidence>
<dbReference type="Pfam" id="PF00069">
    <property type="entry name" value="Pkinase"/>
    <property type="match status" value="1"/>
</dbReference>
<accession>A0A7J7NPQ2</accession>
<evidence type="ECO:0000313" key="4">
    <source>
        <dbReference type="Proteomes" id="UP000541444"/>
    </source>
</evidence>
<feature type="domain" description="Protein kinase" evidence="2">
    <location>
        <begin position="1"/>
        <end position="221"/>
    </location>
</feature>
<dbReference type="PANTHER" id="PTHR47976:SF115">
    <property type="entry name" value="RECEPTOR-LIKE SERINE_THREONINE-PROTEIN KINASE"/>
    <property type="match status" value="1"/>
</dbReference>
<dbReference type="InterPro" id="IPR011009">
    <property type="entry name" value="Kinase-like_dom_sf"/>
</dbReference>